<evidence type="ECO:0000256" key="7">
    <source>
        <dbReference type="ARBA" id="ARBA00023098"/>
    </source>
</evidence>
<name>A0A0M0GL12_SPOGL</name>
<dbReference type="PATRIC" id="fig|1459.3.peg.5989"/>
<evidence type="ECO:0000256" key="3">
    <source>
        <dbReference type="ARBA" id="ARBA00022490"/>
    </source>
</evidence>
<evidence type="ECO:0000256" key="4">
    <source>
        <dbReference type="ARBA" id="ARBA00022516"/>
    </source>
</evidence>
<dbReference type="Pfam" id="PF08541">
    <property type="entry name" value="ACP_syn_III_C"/>
    <property type="match status" value="1"/>
</dbReference>
<feature type="domain" description="Beta-ketoacyl-[acyl-carrier-protein] synthase III N-terminal" evidence="11">
    <location>
        <begin position="109"/>
        <end position="190"/>
    </location>
</feature>
<accession>A0A0M0GL12</accession>
<evidence type="ECO:0000259" key="10">
    <source>
        <dbReference type="Pfam" id="PF08541"/>
    </source>
</evidence>
<keyword evidence="8" id="KW-0275">Fatty acid biosynthesis</keyword>
<dbReference type="PANTHER" id="PTHR34069:SF2">
    <property type="entry name" value="BETA-KETOACYL-[ACYL-CARRIER-PROTEIN] SYNTHASE III"/>
    <property type="match status" value="1"/>
</dbReference>
<dbReference type="InterPro" id="IPR013747">
    <property type="entry name" value="ACP_syn_III_C"/>
</dbReference>
<dbReference type="InterPro" id="IPR013751">
    <property type="entry name" value="ACP_syn_III_N"/>
</dbReference>
<dbReference type="EMBL" id="LGUF01000007">
    <property type="protein sequence ID" value="KON90121.1"/>
    <property type="molecule type" value="Genomic_DNA"/>
</dbReference>
<dbReference type="GO" id="GO:0044550">
    <property type="term" value="P:secondary metabolite biosynthetic process"/>
    <property type="evidence" value="ECO:0007669"/>
    <property type="project" value="TreeGrafter"/>
</dbReference>
<feature type="domain" description="Beta-ketoacyl-[acyl-carrier-protein] synthase III C-terminal" evidence="10">
    <location>
        <begin position="229"/>
        <end position="317"/>
    </location>
</feature>
<keyword evidence="7" id="KW-0443">Lipid metabolism</keyword>
<evidence type="ECO:0000259" key="11">
    <source>
        <dbReference type="Pfam" id="PF08545"/>
    </source>
</evidence>
<dbReference type="PANTHER" id="PTHR34069">
    <property type="entry name" value="3-OXOACYL-[ACYL-CARRIER-PROTEIN] SYNTHASE 3"/>
    <property type="match status" value="1"/>
</dbReference>
<keyword evidence="9" id="KW-0012">Acyltransferase</keyword>
<evidence type="ECO:0000313" key="13">
    <source>
        <dbReference type="Proteomes" id="UP000037109"/>
    </source>
</evidence>
<dbReference type="Gene3D" id="3.40.47.10">
    <property type="match status" value="1"/>
</dbReference>
<dbReference type="RefSeq" id="WP_053437497.1">
    <property type="nucleotide sequence ID" value="NZ_LGUF01000007.1"/>
</dbReference>
<keyword evidence="4" id="KW-0444">Lipid biosynthesis</keyword>
<dbReference type="Proteomes" id="UP000037109">
    <property type="component" value="Unassembled WGS sequence"/>
</dbReference>
<dbReference type="InterPro" id="IPR016039">
    <property type="entry name" value="Thiolase-like"/>
</dbReference>
<dbReference type="NCBIfam" id="TIGR00747">
    <property type="entry name" value="fabH"/>
    <property type="match status" value="1"/>
</dbReference>
<evidence type="ECO:0000256" key="2">
    <source>
        <dbReference type="ARBA" id="ARBA00008642"/>
    </source>
</evidence>
<reference evidence="13" key="1">
    <citation type="submission" date="2015-07" db="EMBL/GenBank/DDBJ databases">
        <title>Fjat-10036 dsm4.</title>
        <authorList>
            <person name="Liu B."/>
            <person name="Wang J."/>
            <person name="Zhu Y."/>
            <person name="Liu G."/>
            <person name="Chen Q."/>
            <person name="Chen Z."/>
            <person name="Lan J."/>
            <person name="Che J."/>
            <person name="Ge C."/>
            <person name="Shi H."/>
            <person name="Pan Z."/>
            <person name="Liu X."/>
        </authorList>
    </citation>
    <scope>NUCLEOTIDE SEQUENCE [LARGE SCALE GENOMIC DNA]</scope>
    <source>
        <strain evidence="13">DSM 4</strain>
    </source>
</reference>
<comment type="caution">
    <text evidence="12">The sequence shown here is derived from an EMBL/GenBank/DDBJ whole genome shotgun (WGS) entry which is preliminary data.</text>
</comment>
<keyword evidence="6" id="KW-0276">Fatty acid metabolism</keyword>
<proteinExistence type="inferred from homology"/>
<evidence type="ECO:0000313" key="12">
    <source>
        <dbReference type="EMBL" id="KON90121.1"/>
    </source>
</evidence>
<evidence type="ECO:0000256" key="5">
    <source>
        <dbReference type="ARBA" id="ARBA00022679"/>
    </source>
</evidence>
<dbReference type="SUPFAM" id="SSF53901">
    <property type="entry name" value="Thiolase-like"/>
    <property type="match status" value="1"/>
</dbReference>
<protein>
    <submittedName>
        <fullName evidence="12">Uncharacterized protein</fullName>
    </submittedName>
</protein>
<evidence type="ECO:0000256" key="1">
    <source>
        <dbReference type="ARBA" id="ARBA00005189"/>
    </source>
</evidence>
<dbReference type="Pfam" id="PF08545">
    <property type="entry name" value="ACP_syn_III"/>
    <property type="match status" value="1"/>
</dbReference>
<evidence type="ECO:0000256" key="8">
    <source>
        <dbReference type="ARBA" id="ARBA00023160"/>
    </source>
</evidence>
<dbReference type="NCBIfam" id="NF006829">
    <property type="entry name" value="PRK09352.1"/>
    <property type="match status" value="1"/>
</dbReference>
<evidence type="ECO:0000256" key="9">
    <source>
        <dbReference type="ARBA" id="ARBA00023315"/>
    </source>
</evidence>
<dbReference type="GO" id="GO:0004315">
    <property type="term" value="F:3-oxoacyl-[acyl-carrier-protein] synthase activity"/>
    <property type="evidence" value="ECO:0007669"/>
    <property type="project" value="InterPro"/>
</dbReference>
<gene>
    <name evidence="12" type="ORF">AF332_27190</name>
</gene>
<sequence length="319" mass="34187">MLKSAGILGVGSYLPPHVVTNDYFKEMCGISGRTIEKMTGIKERRFTVPGINMVDMAFEAGKAAIEHANLTPSEIDFVILSTITQDRIYPSIACQVQNLLGIPTTAGAYDMSVGCAGFVFALLNAFQYVQTGFAKKVLVVGVEECSRNMQIENKEERKVNILFGDGAGAAVVGEVSEGFGLLSSSVGSDGSGSEYMREDSNHRPSMDGEAIFQFASTYIPVIVKDALLKADLSLDDLDYLVPHQANLRIIESAVHNLEFPIEKVATHAVQYYGNTSSASVALALADEVNAGRIKIGDYVVLAGFGSGLAWAAALLKWGK</sequence>
<comment type="pathway">
    <text evidence="1">Lipid metabolism.</text>
</comment>
<keyword evidence="13" id="KW-1185">Reference proteome</keyword>
<keyword evidence="5" id="KW-0808">Transferase</keyword>
<dbReference type="GO" id="GO:0006633">
    <property type="term" value="P:fatty acid biosynthetic process"/>
    <property type="evidence" value="ECO:0007669"/>
    <property type="project" value="UniProtKB-KW"/>
</dbReference>
<evidence type="ECO:0000256" key="6">
    <source>
        <dbReference type="ARBA" id="ARBA00022832"/>
    </source>
</evidence>
<dbReference type="InterPro" id="IPR004655">
    <property type="entry name" value="FabH"/>
</dbReference>
<keyword evidence="3" id="KW-0963">Cytoplasm</keyword>
<dbReference type="STRING" id="1459.AF332_27190"/>
<dbReference type="CDD" id="cd00830">
    <property type="entry name" value="KAS_III"/>
    <property type="match status" value="1"/>
</dbReference>
<dbReference type="AlphaFoldDB" id="A0A0M0GL12"/>
<comment type="similarity">
    <text evidence="2">Belongs to the thiolase-like superfamily. FabH family.</text>
</comment>
<organism evidence="12 13">
    <name type="scientific">Sporosarcina globispora</name>
    <name type="common">Bacillus globisporus</name>
    <dbReference type="NCBI Taxonomy" id="1459"/>
    <lineage>
        <taxon>Bacteria</taxon>
        <taxon>Bacillati</taxon>
        <taxon>Bacillota</taxon>
        <taxon>Bacilli</taxon>
        <taxon>Bacillales</taxon>
        <taxon>Caryophanaceae</taxon>
        <taxon>Sporosarcina</taxon>
    </lineage>
</organism>